<accession>A0A229UVR8</accession>
<name>A0A229UVR8_9BACL</name>
<dbReference type="InterPro" id="IPR052048">
    <property type="entry name" value="ST_Response_Regulator"/>
</dbReference>
<dbReference type="SUPFAM" id="SSF52172">
    <property type="entry name" value="CheY-like"/>
    <property type="match status" value="1"/>
</dbReference>
<dbReference type="Proteomes" id="UP000215509">
    <property type="component" value="Unassembled WGS sequence"/>
</dbReference>
<sequence>MSKVLIVDDAAFMRNIIRDILEAEGHVVIGEASNGKDAILLYRQLKPDMVTMDITMPGMDGIAAMKEIKKKDSRAKVIICSALGEQPTVVEAIKAGAIDFLVKPFQKERVLSAISKI</sequence>
<dbReference type="Pfam" id="PF00072">
    <property type="entry name" value="Response_reg"/>
    <property type="match status" value="1"/>
</dbReference>
<evidence type="ECO:0000259" key="2">
    <source>
        <dbReference type="PROSITE" id="PS50110"/>
    </source>
</evidence>
<dbReference type="EMBL" id="NMQW01000002">
    <property type="protein sequence ID" value="OXM87687.1"/>
    <property type="molecule type" value="Genomic_DNA"/>
</dbReference>
<dbReference type="AlphaFoldDB" id="A0A229UVR8"/>
<dbReference type="PROSITE" id="PS50110">
    <property type="entry name" value="RESPONSE_REGULATORY"/>
    <property type="match status" value="1"/>
</dbReference>
<dbReference type="RefSeq" id="WP_094012937.1">
    <property type="nucleotide sequence ID" value="NZ_NMQW01000002.1"/>
</dbReference>
<comment type="caution">
    <text evidence="3">The sequence shown here is derived from an EMBL/GenBank/DDBJ whole genome shotgun (WGS) entry which is preliminary data.</text>
</comment>
<gene>
    <name evidence="3" type="ORF">CF651_00780</name>
</gene>
<proteinExistence type="predicted"/>
<feature type="domain" description="Response regulatory" evidence="2">
    <location>
        <begin position="3"/>
        <end position="117"/>
    </location>
</feature>
<dbReference type="CDD" id="cd17542">
    <property type="entry name" value="REC_CheY"/>
    <property type="match status" value="1"/>
</dbReference>
<evidence type="ECO:0000313" key="3">
    <source>
        <dbReference type="EMBL" id="OXM87687.1"/>
    </source>
</evidence>
<dbReference type="PANTHER" id="PTHR43228">
    <property type="entry name" value="TWO-COMPONENT RESPONSE REGULATOR"/>
    <property type="match status" value="1"/>
</dbReference>
<feature type="modified residue" description="4-aspartylphosphate" evidence="1">
    <location>
        <position position="53"/>
    </location>
</feature>
<keyword evidence="1" id="KW-0597">Phosphoprotein</keyword>
<dbReference type="PANTHER" id="PTHR43228:SF1">
    <property type="entry name" value="TWO-COMPONENT RESPONSE REGULATOR ARR22"/>
    <property type="match status" value="1"/>
</dbReference>
<reference evidence="3 4" key="1">
    <citation type="submission" date="2017-07" db="EMBL/GenBank/DDBJ databases">
        <title>Genome sequencing and assembly of Paenibacillus rigui.</title>
        <authorList>
            <person name="Mayilraj S."/>
        </authorList>
    </citation>
    <scope>NUCLEOTIDE SEQUENCE [LARGE SCALE GENOMIC DNA]</scope>
    <source>
        <strain evidence="3 4">JCM 16352</strain>
    </source>
</reference>
<dbReference type="SMART" id="SM00448">
    <property type="entry name" value="REC"/>
    <property type="match status" value="1"/>
</dbReference>
<organism evidence="3 4">
    <name type="scientific">Paenibacillus rigui</name>
    <dbReference type="NCBI Taxonomy" id="554312"/>
    <lineage>
        <taxon>Bacteria</taxon>
        <taxon>Bacillati</taxon>
        <taxon>Bacillota</taxon>
        <taxon>Bacilli</taxon>
        <taxon>Bacillales</taxon>
        <taxon>Paenibacillaceae</taxon>
        <taxon>Paenibacillus</taxon>
    </lineage>
</organism>
<dbReference type="OrthoDB" id="9790669at2"/>
<evidence type="ECO:0000256" key="1">
    <source>
        <dbReference type="PROSITE-ProRule" id="PRU00169"/>
    </source>
</evidence>
<evidence type="ECO:0000313" key="4">
    <source>
        <dbReference type="Proteomes" id="UP000215509"/>
    </source>
</evidence>
<dbReference type="GO" id="GO:0000160">
    <property type="term" value="P:phosphorelay signal transduction system"/>
    <property type="evidence" value="ECO:0007669"/>
    <property type="project" value="InterPro"/>
</dbReference>
<protein>
    <submittedName>
        <fullName evidence="3">Two-component system response regulator</fullName>
    </submittedName>
</protein>
<dbReference type="InterPro" id="IPR011006">
    <property type="entry name" value="CheY-like_superfamily"/>
</dbReference>
<dbReference type="Gene3D" id="3.40.50.2300">
    <property type="match status" value="1"/>
</dbReference>
<dbReference type="InterPro" id="IPR001789">
    <property type="entry name" value="Sig_transdc_resp-reg_receiver"/>
</dbReference>
<keyword evidence="4" id="KW-1185">Reference proteome</keyword>